<evidence type="ECO:0000256" key="1">
    <source>
        <dbReference type="SAM" id="MobiDB-lite"/>
    </source>
</evidence>
<evidence type="ECO:0000313" key="4">
    <source>
        <dbReference type="Proteomes" id="UP000004322"/>
    </source>
</evidence>
<keyword evidence="2" id="KW-0472">Membrane</keyword>
<feature type="compositionally biased region" description="Polar residues" evidence="1">
    <location>
        <begin position="87"/>
        <end position="107"/>
    </location>
</feature>
<proteinExistence type="predicted"/>
<keyword evidence="2" id="KW-0812">Transmembrane</keyword>
<dbReference type="STRING" id="873449.STRCR_2228"/>
<feature type="region of interest" description="Disordered" evidence="1">
    <location>
        <begin position="37"/>
        <end position="116"/>
    </location>
</feature>
<keyword evidence="4" id="KW-1185">Reference proteome</keyword>
<accession>G5JSV7</accession>
<evidence type="ECO:0000313" key="3">
    <source>
        <dbReference type="EMBL" id="EHI74156.1"/>
    </source>
</evidence>
<feature type="compositionally biased region" description="Low complexity" evidence="1">
    <location>
        <begin position="66"/>
        <end position="79"/>
    </location>
</feature>
<gene>
    <name evidence="3" type="ORF">STRCR_2228</name>
</gene>
<keyword evidence="2" id="KW-1133">Transmembrane helix</keyword>
<dbReference type="Proteomes" id="UP000004322">
    <property type="component" value="Unassembled WGS sequence"/>
</dbReference>
<protein>
    <submittedName>
        <fullName evidence="3">Uncharacterized protein</fullName>
    </submittedName>
</protein>
<organism evidence="3 4">
    <name type="scientific">Streptococcus criceti HS-6</name>
    <dbReference type="NCBI Taxonomy" id="873449"/>
    <lineage>
        <taxon>Bacteria</taxon>
        <taxon>Bacillati</taxon>
        <taxon>Bacillota</taxon>
        <taxon>Bacilli</taxon>
        <taxon>Lactobacillales</taxon>
        <taxon>Streptococcaceae</taxon>
        <taxon>Streptococcus</taxon>
    </lineage>
</organism>
<feature type="transmembrane region" description="Helical" evidence="2">
    <location>
        <begin position="122"/>
        <end position="147"/>
    </location>
</feature>
<sequence length="336" mass="38129">MDLQEWKRFFEDVNHRQPSQDEVKAAIEAGVVSPMVHASEPSFGSAGLQSAPSQSAARERLGQGGAAQSAASNGQPSSPTSWPPNPQNKTELGQSVNQAQPQFTGNSAPTMPASPPKKKAKWAWGILGTLVGLLVLVGLVFGGYAWWRMESGNIEGTWQMTSQKYYDDGEWIDALKEYKDHDYTFSSCMTVDSQNNLNEYTYYYDNDLENYPIISVQAYLKNYYHVDKWNKRITVSLSKSDLRGRVKKTLKKKFRDYYHYTNEDSLDDDLENIIETYDNTISYTVDGDRLEVITKNKSGKIVQKTSYKRLSSSKASELRKIFNNVKAKFEDNYNIH</sequence>
<dbReference type="RefSeq" id="WP_004227026.1">
    <property type="nucleotide sequence ID" value="NZ_AEUV02000002.1"/>
</dbReference>
<evidence type="ECO:0000256" key="2">
    <source>
        <dbReference type="SAM" id="Phobius"/>
    </source>
</evidence>
<reference evidence="3" key="1">
    <citation type="submission" date="2011-07" db="EMBL/GenBank/DDBJ databases">
        <authorList>
            <person name="Stanhope M.J."/>
            <person name="Durkin A.S."/>
            <person name="Hostetler J."/>
            <person name="Kim M."/>
            <person name="Radune D."/>
            <person name="Singh I."/>
            <person name="Town C.D."/>
        </authorList>
    </citation>
    <scope>NUCLEOTIDE SEQUENCE [LARGE SCALE GENOMIC DNA]</scope>
    <source>
        <strain evidence="3">HS-6</strain>
    </source>
</reference>
<name>G5JSV7_STRCG</name>
<dbReference type="EMBL" id="AEUV02000002">
    <property type="protein sequence ID" value="EHI74156.1"/>
    <property type="molecule type" value="Genomic_DNA"/>
</dbReference>
<comment type="caution">
    <text evidence="3">The sequence shown here is derived from an EMBL/GenBank/DDBJ whole genome shotgun (WGS) entry which is preliminary data.</text>
</comment>
<dbReference type="AlphaFoldDB" id="G5JSV7"/>
<dbReference type="OrthoDB" id="2237160at2"/>
<feature type="compositionally biased region" description="Polar residues" evidence="1">
    <location>
        <begin position="47"/>
        <end position="56"/>
    </location>
</feature>